<dbReference type="Proteomes" id="UP001519460">
    <property type="component" value="Unassembled WGS sequence"/>
</dbReference>
<gene>
    <name evidence="1" type="ORF">BaRGS_00035908</name>
</gene>
<evidence type="ECO:0000313" key="2">
    <source>
        <dbReference type="Proteomes" id="UP001519460"/>
    </source>
</evidence>
<reference evidence="1 2" key="1">
    <citation type="journal article" date="2023" name="Sci. Data">
        <title>Genome assembly of the Korean intertidal mud-creeper Batillaria attramentaria.</title>
        <authorList>
            <person name="Patra A.K."/>
            <person name="Ho P.T."/>
            <person name="Jun S."/>
            <person name="Lee S.J."/>
            <person name="Kim Y."/>
            <person name="Won Y.J."/>
        </authorList>
    </citation>
    <scope>NUCLEOTIDE SEQUENCE [LARGE SCALE GENOMIC DNA]</scope>
    <source>
        <strain evidence="1">Wonlab-2016</strain>
    </source>
</reference>
<dbReference type="AlphaFoldDB" id="A0ABD0JD75"/>
<keyword evidence="2" id="KW-1185">Reference proteome</keyword>
<dbReference type="EMBL" id="JACVVK020000492">
    <property type="protein sequence ID" value="KAK7471472.1"/>
    <property type="molecule type" value="Genomic_DNA"/>
</dbReference>
<name>A0ABD0JD75_9CAEN</name>
<evidence type="ECO:0000313" key="1">
    <source>
        <dbReference type="EMBL" id="KAK7471472.1"/>
    </source>
</evidence>
<organism evidence="1 2">
    <name type="scientific">Batillaria attramentaria</name>
    <dbReference type="NCBI Taxonomy" id="370345"/>
    <lineage>
        <taxon>Eukaryota</taxon>
        <taxon>Metazoa</taxon>
        <taxon>Spiralia</taxon>
        <taxon>Lophotrochozoa</taxon>
        <taxon>Mollusca</taxon>
        <taxon>Gastropoda</taxon>
        <taxon>Caenogastropoda</taxon>
        <taxon>Sorbeoconcha</taxon>
        <taxon>Cerithioidea</taxon>
        <taxon>Batillariidae</taxon>
        <taxon>Batillaria</taxon>
    </lineage>
</organism>
<accession>A0ABD0JD75</accession>
<comment type="caution">
    <text evidence="1">The sequence shown here is derived from an EMBL/GenBank/DDBJ whole genome shotgun (WGS) entry which is preliminary data.</text>
</comment>
<proteinExistence type="predicted"/>
<protein>
    <submittedName>
        <fullName evidence="1">Uncharacterized protein</fullName>
    </submittedName>
</protein>
<sequence>MFDHTGKSFSASLGIDLTRHDPSTPCLSALTTTPPPGYSTVSSHSPPPPHKPIEFASAMIKPPDTCLPRGAIKPALQLSHKQLYNYTSLPLIAWKGNRAVLYGHLESVYRRVCVYSKASKVYDLNLAGC</sequence>